<protein>
    <submittedName>
        <fullName evidence="2">Kinase-like domain-containing protein</fullName>
    </submittedName>
</protein>
<dbReference type="OrthoDB" id="4062651at2759"/>
<proteinExistence type="predicted"/>
<gene>
    <name evidence="2" type="ORF">B0T10DRAFT_464695</name>
</gene>
<dbReference type="GO" id="GO:0004521">
    <property type="term" value="F:RNA endonuclease activity"/>
    <property type="evidence" value="ECO:0007669"/>
    <property type="project" value="InterPro"/>
</dbReference>
<dbReference type="GO" id="GO:0004674">
    <property type="term" value="F:protein serine/threonine kinase activity"/>
    <property type="evidence" value="ECO:0007669"/>
    <property type="project" value="InterPro"/>
</dbReference>
<dbReference type="PANTHER" id="PTHR13954">
    <property type="entry name" value="IRE1-RELATED"/>
    <property type="match status" value="1"/>
</dbReference>
<dbReference type="InterPro" id="IPR045133">
    <property type="entry name" value="IRE1/2-like"/>
</dbReference>
<dbReference type="GO" id="GO:0005524">
    <property type="term" value="F:ATP binding"/>
    <property type="evidence" value="ECO:0007669"/>
    <property type="project" value="InterPro"/>
</dbReference>
<dbReference type="AlphaFoldDB" id="A0A9P9AJK2"/>
<comment type="caution">
    <text evidence="2">The sequence shown here is derived from an EMBL/GenBank/DDBJ whole genome shotgun (WGS) entry which is preliminary data.</text>
</comment>
<dbReference type="Proteomes" id="UP000777438">
    <property type="component" value="Unassembled WGS sequence"/>
</dbReference>
<keyword evidence="2" id="KW-0808">Transferase</keyword>
<evidence type="ECO:0000259" key="1">
    <source>
        <dbReference type="PROSITE" id="PS50011"/>
    </source>
</evidence>
<dbReference type="GO" id="GO:0051082">
    <property type="term" value="F:unfolded protein binding"/>
    <property type="evidence" value="ECO:0007669"/>
    <property type="project" value="TreeGrafter"/>
</dbReference>
<dbReference type="PROSITE" id="PS50011">
    <property type="entry name" value="PROTEIN_KINASE_DOM"/>
    <property type="match status" value="1"/>
</dbReference>
<dbReference type="InterPro" id="IPR000719">
    <property type="entry name" value="Prot_kinase_dom"/>
</dbReference>
<dbReference type="GO" id="GO:0036498">
    <property type="term" value="P:IRE1-mediated unfolded protein response"/>
    <property type="evidence" value="ECO:0007669"/>
    <property type="project" value="TreeGrafter"/>
</dbReference>
<dbReference type="Pfam" id="PF00069">
    <property type="entry name" value="Pkinase"/>
    <property type="match status" value="1"/>
</dbReference>
<organism evidence="2 3">
    <name type="scientific">Thelonectria olida</name>
    <dbReference type="NCBI Taxonomy" id="1576542"/>
    <lineage>
        <taxon>Eukaryota</taxon>
        <taxon>Fungi</taxon>
        <taxon>Dikarya</taxon>
        <taxon>Ascomycota</taxon>
        <taxon>Pezizomycotina</taxon>
        <taxon>Sordariomycetes</taxon>
        <taxon>Hypocreomycetidae</taxon>
        <taxon>Hypocreales</taxon>
        <taxon>Nectriaceae</taxon>
        <taxon>Thelonectria</taxon>
    </lineage>
</organism>
<dbReference type="EMBL" id="JAGPYM010000030">
    <property type="protein sequence ID" value="KAH6877303.1"/>
    <property type="molecule type" value="Genomic_DNA"/>
</dbReference>
<dbReference type="InterPro" id="IPR011009">
    <property type="entry name" value="Kinase-like_dom_sf"/>
</dbReference>
<sequence>MRSPKDTFGSSVPPFALMVPVSSSSGISNGSADESTGLEAFVDTQLPPVPTLTSWSEYTYIGEISSGPTGEPMEFEKTAFTVVDKDTGAMYHGSLPKRQDDISLEEATACLERVPSSWTYPFLPSGFTVATAADVGDEDVYVKTPKLSSYASIGPGDHIAKMVLQEAQNLEHVRRFPHRNVVEFLGCVVKGHRIHGFAMKRYPMTLFDCCDVESKHPANVEDFDKEECIRDIAAGVHHLHNLGLAHNDINPRNIAVDDEGRCVVIDLGGCRRFGECLDECGTEGFNEGFGDTSSVKNDEVGLSKVREWLKQQ</sequence>
<accession>A0A9P9AJK2</accession>
<keyword evidence="2" id="KW-0418">Kinase</keyword>
<evidence type="ECO:0000313" key="3">
    <source>
        <dbReference type="Proteomes" id="UP000777438"/>
    </source>
</evidence>
<keyword evidence="3" id="KW-1185">Reference proteome</keyword>
<feature type="domain" description="Protein kinase" evidence="1">
    <location>
        <begin position="58"/>
        <end position="312"/>
    </location>
</feature>
<dbReference type="GO" id="GO:0070059">
    <property type="term" value="P:intrinsic apoptotic signaling pathway in response to endoplasmic reticulum stress"/>
    <property type="evidence" value="ECO:0007669"/>
    <property type="project" value="TreeGrafter"/>
</dbReference>
<name>A0A9P9AJK2_9HYPO</name>
<evidence type="ECO:0000313" key="2">
    <source>
        <dbReference type="EMBL" id="KAH6877303.1"/>
    </source>
</evidence>
<dbReference type="SUPFAM" id="SSF56112">
    <property type="entry name" value="Protein kinase-like (PK-like)"/>
    <property type="match status" value="1"/>
</dbReference>
<dbReference type="PANTHER" id="PTHR13954:SF6">
    <property type="entry name" value="NON-SPECIFIC SERINE_THREONINE PROTEIN KINASE"/>
    <property type="match status" value="1"/>
</dbReference>
<reference evidence="2 3" key="1">
    <citation type="journal article" date="2021" name="Nat. Commun.">
        <title>Genetic determinants of endophytism in the Arabidopsis root mycobiome.</title>
        <authorList>
            <person name="Mesny F."/>
            <person name="Miyauchi S."/>
            <person name="Thiergart T."/>
            <person name="Pickel B."/>
            <person name="Atanasova L."/>
            <person name="Karlsson M."/>
            <person name="Huettel B."/>
            <person name="Barry K.W."/>
            <person name="Haridas S."/>
            <person name="Chen C."/>
            <person name="Bauer D."/>
            <person name="Andreopoulos W."/>
            <person name="Pangilinan J."/>
            <person name="LaButti K."/>
            <person name="Riley R."/>
            <person name="Lipzen A."/>
            <person name="Clum A."/>
            <person name="Drula E."/>
            <person name="Henrissat B."/>
            <person name="Kohler A."/>
            <person name="Grigoriev I.V."/>
            <person name="Martin F.M."/>
            <person name="Hacquard S."/>
        </authorList>
    </citation>
    <scope>NUCLEOTIDE SEQUENCE [LARGE SCALE GENOMIC DNA]</scope>
    <source>
        <strain evidence="2 3">MPI-CAGE-CH-0241</strain>
    </source>
</reference>
<dbReference type="Gene3D" id="1.10.510.10">
    <property type="entry name" value="Transferase(Phosphotransferase) domain 1"/>
    <property type="match status" value="1"/>
</dbReference>
<dbReference type="GO" id="GO:1990604">
    <property type="term" value="C:IRE1-TRAF2-ASK1 complex"/>
    <property type="evidence" value="ECO:0007669"/>
    <property type="project" value="TreeGrafter"/>
</dbReference>